<evidence type="ECO:0000259" key="2">
    <source>
        <dbReference type="Pfam" id="PF07593"/>
    </source>
</evidence>
<dbReference type="Gene3D" id="2.130.10.130">
    <property type="entry name" value="Integrin alpha, N-terminal"/>
    <property type="match status" value="3"/>
</dbReference>
<dbReference type="Pfam" id="PF07593">
    <property type="entry name" value="UnbV_ASPIC"/>
    <property type="match status" value="1"/>
</dbReference>
<evidence type="ECO:0000313" key="4">
    <source>
        <dbReference type="Proteomes" id="UP001500459"/>
    </source>
</evidence>
<organism evidence="3 4">
    <name type="scientific">Aquimarina addita</name>
    <dbReference type="NCBI Taxonomy" id="870485"/>
    <lineage>
        <taxon>Bacteria</taxon>
        <taxon>Pseudomonadati</taxon>
        <taxon>Bacteroidota</taxon>
        <taxon>Flavobacteriia</taxon>
        <taxon>Flavobacteriales</taxon>
        <taxon>Flavobacteriaceae</taxon>
        <taxon>Aquimarina</taxon>
    </lineage>
</organism>
<dbReference type="InterPro" id="IPR027039">
    <property type="entry name" value="Crtac1"/>
</dbReference>
<dbReference type="InterPro" id="IPR013517">
    <property type="entry name" value="FG-GAP"/>
</dbReference>
<dbReference type="Proteomes" id="UP001500459">
    <property type="component" value="Unassembled WGS sequence"/>
</dbReference>
<proteinExistence type="predicted"/>
<dbReference type="InterPro" id="IPR011519">
    <property type="entry name" value="UnbV_ASPIC"/>
</dbReference>
<sequence length="1156" mass="129664">MLLTSCQKEKKKTTFTLLDPAISGVTFQNKLTFSDSLNILDFEYMFNGGGIAVLDANVDGLLDLYFTGNQVSNKLYINQGNLTFQDQTVRSKTSTTGWSNGVSITDINQDGLPDIYVCRGGPRGTIPEDIANLLFVNNGDGTFIEQAKKYGIDDTGYSVQSIFFDYNKDGHKDLYLLTNALVDFNRNRSRPKKQKGEAESTDKLYKNNGDGTFTNVSTDAGILIEGFGLGVSICDLNNDSWLDIYISNDFLTNDILYINNKNGTFTNKIDSYLQHQSYNGMGLDIADINNDKLSDIIVLDMLPENNTRLKQTVGYFSYDKFLINTQYGYQPQFVRNTLQLNNGNGSFSEIGQLSGIYNTDWSWTPLIADFDNDGWKDIYITNGYRRDVTNLDFINYGRESSQIGTREALRKGKLEKLNTLPEIKLSNYMFQNTKDLQFKKVNKDWGLDIPSYSNGAIYADLDNDGDLEIVVNNIDDTAFIFKNETNTITKDTISNNNYLRIKLSGHPNPEGTKVIVQDAFTKQQQIFSTTRGYLSSVENILHFGLGTSSKTDTLKVIWPDGEQQLLYNVVPNQILTLKYADAIEINKEHITTTPFFTSIPDSTAIHYTHTEDDFIDFKREPLLLQMRSKLGPGMAVGDINGDTLEDFFIGNGTGAQGSFFIQQKENSFIEKKLDIKSQYDIMGSLLIDTDNDNDLDLILVYGGISNKKDTSYNTLLYTNDGLGNFSQNATYNQGQSGSVITAADYDKDGDMDLFIGNRLIPGKYPQTPSSCLLNNNAGAFTDSTKEVFDNELNIGMVSTALWTDFDNDNWIDLIVTGEFMEIKFFKNQKGKLIDISDNTGLTNTSGWWNSIVSGDFDKDGDMDYIAGNLGLNSNLKASPEEPITLYAKDFDKNGSIDPILSCYREGKEQIVYSRDVLIQQINGMRARFRTYESFATTPFKSSLLPEELKDSHILKATDFKSSYIENLGNGKFRHKPLPIQAQFAPIYGMITDDIDYDGNLDIIIVGNMYSTEVLAGQYDASIGQLLMGDGKGNFTPLSASKSGLFIKGDAKSAVKLSLSNKNQLYLISQNSGKLKSYIKTKKKENMLLISPEKDEFYALIYEKGNRFYKHEFNYGSGYLSQSTRNIEVDRSKVDSIKFISYQGNERISILNTNKTP</sequence>
<protein>
    <submittedName>
        <fullName evidence="3">VCBS repeat-containing protein</fullName>
    </submittedName>
</protein>
<name>A0ABP6UPI7_9FLAO</name>
<dbReference type="InterPro" id="IPR028994">
    <property type="entry name" value="Integrin_alpha_N"/>
</dbReference>
<evidence type="ECO:0000313" key="3">
    <source>
        <dbReference type="EMBL" id="GAA3510328.1"/>
    </source>
</evidence>
<dbReference type="PANTHER" id="PTHR16026">
    <property type="entry name" value="CARTILAGE ACIDIC PROTEIN 1"/>
    <property type="match status" value="1"/>
</dbReference>
<accession>A0ABP6UPI7</accession>
<dbReference type="EMBL" id="BAABCW010000009">
    <property type="protein sequence ID" value="GAA3510328.1"/>
    <property type="molecule type" value="Genomic_DNA"/>
</dbReference>
<reference evidence="4" key="1">
    <citation type="journal article" date="2019" name="Int. J. Syst. Evol. Microbiol.">
        <title>The Global Catalogue of Microorganisms (GCM) 10K type strain sequencing project: providing services to taxonomists for standard genome sequencing and annotation.</title>
        <authorList>
            <consortium name="The Broad Institute Genomics Platform"/>
            <consortium name="The Broad Institute Genome Sequencing Center for Infectious Disease"/>
            <person name="Wu L."/>
            <person name="Ma J."/>
        </authorList>
    </citation>
    <scope>NUCLEOTIDE SEQUENCE [LARGE SCALE GENOMIC DNA]</scope>
    <source>
        <strain evidence="4">JCM 17106</strain>
    </source>
</reference>
<feature type="domain" description="ASPIC/UnbV" evidence="2">
    <location>
        <begin position="511"/>
        <end position="576"/>
    </location>
</feature>
<keyword evidence="4" id="KW-1185">Reference proteome</keyword>
<keyword evidence="1" id="KW-0732">Signal</keyword>
<comment type="caution">
    <text evidence="3">The sequence shown here is derived from an EMBL/GenBank/DDBJ whole genome shotgun (WGS) entry which is preliminary data.</text>
</comment>
<dbReference type="Pfam" id="PF13517">
    <property type="entry name" value="FG-GAP_3"/>
    <property type="match status" value="5"/>
</dbReference>
<gene>
    <name evidence="3" type="ORF">GCM10022393_24510</name>
</gene>
<evidence type="ECO:0000256" key="1">
    <source>
        <dbReference type="ARBA" id="ARBA00022729"/>
    </source>
</evidence>
<dbReference type="SUPFAM" id="SSF69318">
    <property type="entry name" value="Integrin alpha N-terminal domain"/>
    <property type="match status" value="3"/>
</dbReference>
<dbReference type="PANTHER" id="PTHR16026:SF0">
    <property type="entry name" value="CARTILAGE ACIDIC PROTEIN 1"/>
    <property type="match status" value="1"/>
</dbReference>